<evidence type="ECO:0000313" key="16">
    <source>
        <dbReference type="Proteomes" id="UP000604381"/>
    </source>
</evidence>
<dbReference type="EMBL" id="JADHEI010000033">
    <property type="protein sequence ID" value="MBF2735175.1"/>
    <property type="molecule type" value="Genomic_DNA"/>
</dbReference>
<feature type="binding site" evidence="13">
    <location>
        <position position="346"/>
    </location>
    <ligand>
        <name>K(+)</name>
        <dbReference type="ChEBI" id="CHEBI:29103"/>
    </ligand>
</feature>
<feature type="transmembrane region" description="Helical" evidence="14">
    <location>
        <begin position="486"/>
        <end position="509"/>
    </location>
</feature>
<evidence type="ECO:0000256" key="1">
    <source>
        <dbReference type="ARBA" id="ARBA00004429"/>
    </source>
</evidence>
<evidence type="ECO:0000256" key="6">
    <source>
        <dbReference type="ARBA" id="ARBA00022538"/>
    </source>
</evidence>
<keyword evidence="7 14" id="KW-0812">Transmembrane</keyword>
<dbReference type="PIRSF" id="PIRSF006247">
    <property type="entry name" value="TrkH"/>
    <property type="match status" value="1"/>
</dbReference>
<feature type="binding site" evidence="13">
    <location>
        <position position="347"/>
    </location>
    <ligand>
        <name>K(+)</name>
        <dbReference type="ChEBI" id="CHEBI:29103"/>
    </ligand>
</feature>
<keyword evidence="3 12" id="KW-0813">Transport</keyword>
<keyword evidence="10 12" id="KW-0406">Ion transport</keyword>
<sequence length="515" mass="55377">MPGIPKFFRLQSSMVSPYGKVLTVFGASMLPPAALAAIGGFDPLTFLAPAALAIGAGLLCWYFGRRAQQNFKPRHASLLVILIWFTLPLFGAIPLLDHTDQSLTDAYFEAVSGLTASGATVLSGIEYLPDSVKLWRGIMSWLGGMGLIVLAVAILPNIGLGGRQMMRSEITGPNKDSDLSLQIAETARGLWLIYASLTALCGLCYWLAGMNELDATVHAFTTLALGGFSNYDASFGHFDSRTIEAIAIFFMLLAGFNFATHILLVQRLRRPERSPRLGAGGLARLRGRLSYYFAGYRNDVELLPYIFTAVAAAAFVSLALHYGGVYASGGEALRHGVFNTVSIITTTGYVSSDFYAAWPLHLSLLILLLANFCSCSGSTGGGVKMVRALTFLRRTKVEQVRMLHHYSYTQVKIGGGIVSDKVVSSILFFMMTYAATIVVVTLLLLASDANIDLVTSLSAAVASVSNTGPGLGAVGPGANYAILNPLATDICSLAMIMGRLEFLLFLLLFSRDLWR</sequence>
<gene>
    <name evidence="15" type="ORF">ISN26_03685</name>
</gene>
<feature type="transmembrane region" description="Helical" evidence="14">
    <location>
        <begin position="245"/>
        <end position="265"/>
    </location>
</feature>
<dbReference type="InterPro" id="IPR003445">
    <property type="entry name" value="Cat_transpt"/>
</dbReference>
<feature type="binding site" evidence="13">
    <location>
        <position position="466"/>
    </location>
    <ligand>
        <name>K(+)</name>
        <dbReference type="ChEBI" id="CHEBI:29103"/>
    </ligand>
</feature>
<evidence type="ECO:0000313" key="15">
    <source>
        <dbReference type="EMBL" id="MBF2735175.1"/>
    </source>
</evidence>
<reference evidence="15" key="1">
    <citation type="submission" date="2020-10" db="EMBL/GenBank/DDBJ databases">
        <title>An improved Amphimedon queenslandica hologenome assembly reveals how three proteobacterial symbionts can extend the metabolic phenotypic of their marine sponge host.</title>
        <authorList>
            <person name="Degnan B."/>
            <person name="Degnan S."/>
            <person name="Xiang X."/>
        </authorList>
    </citation>
    <scope>NUCLEOTIDE SEQUENCE</scope>
    <source>
        <strain evidence="15">AqS2</strain>
    </source>
</reference>
<proteinExistence type="inferred from homology"/>
<evidence type="ECO:0000256" key="13">
    <source>
        <dbReference type="PIRSR" id="PIRSR006247-1"/>
    </source>
</evidence>
<feature type="binding site" evidence="13">
    <location>
        <position position="226"/>
    </location>
    <ligand>
        <name>K(+)</name>
        <dbReference type="ChEBI" id="CHEBI:29103"/>
    </ligand>
</feature>
<evidence type="ECO:0000256" key="5">
    <source>
        <dbReference type="ARBA" id="ARBA00022519"/>
    </source>
</evidence>
<comment type="subcellular location">
    <subcellularLocation>
        <location evidence="1 12">Cell inner membrane</location>
        <topology evidence="1 12">Multi-pass membrane protein</topology>
    </subcellularLocation>
</comment>
<evidence type="ECO:0000256" key="2">
    <source>
        <dbReference type="ARBA" id="ARBA00009137"/>
    </source>
</evidence>
<keyword evidence="4 12" id="KW-1003">Cell membrane</keyword>
<dbReference type="GO" id="GO:0046872">
    <property type="term" value="F:metal ion binding"/>
    <property type="evidence" value="ECO:0007669"/>
    <property type="project" value="UniProtKB-KW"/>
</dbReference>
<feature type="transmembrane region" description="Helical" evidence="14">
    <location>
        <begin position="76"/>
        <end position="96"/>
    </location>
</feature>
<feature type="transmembrane region" description="Helical" evidence="14">
    <location>
        <begin position="46"/>
        <end position="64"/>
    </location>
</feature>
<evidence type="ECO:0000256" key="3">
    <source>
        <dbReference type="ARBA" id="ARBA00022448"/>
    </source>
</evidence>
<dbReference type="PANTHER" id="PTHR32024:SF2">
    <property type="entry name" value="TRK SYSTEM POTASSIUM UPTAKE PROTEIN TRKG-RELATED"/>
    <property type="match status" value="1"/>
</dbReference>
<keyword evidence="5 12" id="KW-0997">Cell inner membrane</keyword>
<keyword evidence="13" id="KW-0479">Metal-binding</keyword>
<evidence type="ECO:0000256" key="11">
    <source>
        <dbReference type="ARBA" id="ARBA00023136"/>
    </source>
</evidence>
<dbReference type="GO" id="GO:0005886">
    <property type="term" value="C:plasma membrane"/>
    <property type="evidence" value="ECO:0007669"/>
    <property type="project" value="UniProtKB-SubCell"/>
</dbReference>
<dbReference type="AlphaFoldDB" id="A0A930Y1B3"/>
<keyword evidence="11 12" id="KW-0472">Membrane</keyword>
<evidence type="ECO:0000256" key="9">
    <source>
        <dbReference type="ARBA" id="ARBA00022989"/>
    </source>
</evidence>
<evidence type="ECO:0000256" key="10">
    <source>
        <dbReference type="ARBA" id="ARBA00023065"/>
    </source>
</evidence>
<keyword evidence="6 12" id="KW-0633">Potassium transport</keyword>
<dbReference type="InterPro" id="IPR004772">
    <property type="entry name" value="TrkH"/>
</dbReference>
<dbReference type="Proteomes" id="UP000604381">
    <property type="component" value="Unassembled WGS sequence"/>
</dbReference>
<comment type="function">
    <text evidence="12">Low-affinity potassium transport system. Interacts with Trk system potassium uptake protein TrkA.</text>
</comment>
<dbReference type="Pfam" id="PF02386">
    <property type="entry name" value="TrkH"/>
    <property type="match status" value="1"/>
</dbReference>
<protein>
    <recommendedName>
        <fullName evidence="12">Trk system potassium uptake protein</fullName>
    </recommendedName>
</protein>
<keyword evidence="8 12" id="KW-0630">Potassium</keyword>
<keyword evidence="9 14" id="KW-1133">Transmembrane helix</keyword>
<keyword evidence="16" id="KW-1185">Reference proteome</keyword>
<evidence type="ECO:0000256" key="7">
    <source>
        <dbReference type="ARBA" id="ARBA00022692"/>
    </source>
</evidence>
<dbReference type="PANTHER" id="PTHR32024">
    <property type="entry name" value="TRK SYSTEM POTASSIUM UPTAKE PROTEIN TRKG-RELATED"/>
    <property type="match status" value="1"/>
</dbReference>
<feature type="transmembrane region" description="Helical" evidence="14">
    <location>
        <begin position="189"/>
        <end position="208"/>
    </location>
</feature>
<feature type="transmembrane region" description="Helical" evidence="14">
    <location>
        <begin position="138"/>
        <end position="160"/>
    </location>
</feature>
<accession>A0A930Y1B3</accession>
<comment type="caution">
    <text evidence="15">The sequence shown here is derived from an EMBL/GenBank/DDBJ whole genome shotgun (WGS) entry which is preliminary data.</text>
</comment>
<evidence type="ECO:0000256" key="4">
    <source>
        <dbReference type="ARBA" id="ARBA00022475"/>
    </source>
</evidence>
<organism evidence="15 16">
    <name type="scientific">Candidatus Amphirhobacter heronislandensis</name>
    <dbReference type="NCBI Taxonomy" id="1732024"/>
    <lineage>
        <taxon>Bacteria</taxon>
        <taxon>Pseudomonadati</taxon>
        <taxon>Pseudomonadota</taxon>
        <taxon>Gammaproteobacteria</taxon>
        <taxon>Candidatus Tethybacterales</taxon>
        <taxon>Candidatus Tethybacteraceae</taxon>
        <taxon>Candidatus Amphirhobacter</taxon>
    </lineage>
</organism>
<dbReference type="GO" id="GO:0015379">
    <property type="term" value="F:potassium:chloride symporter activity"/>
    <property type="evidence" value="ECO:0007669"/>
    <property type="project" value="InterPro"/>
</dbReference>
<feature type="transmembrane region" description="Helical" evidence="14">
    <location>
        <begin position="364"/>
        <end position="386"/>
    </location>
</feature>
<feature type="transmembrane region" description="Helical" evidence="14">
    <location>
        <begin position="422"/>
        <end position="446"/>
    </location>
</feature>
<evidence type="ECO:0000256" key="8">
    <source>
        <dbReference type="ARBA" id="ARBA00022958"/>
    </source>
</evidence>
<evidence type="ECO:0000256" key="12">
    <source>
        <dbReference type="PIRNR" id="PIRNR006247"/>
    </source>
</evidence>
<feature type="transmembrane region" description="Helical" evidence="14">
    <location>
        <begin position="302"/>
        <end position="325"/>
    </location>
</feature>
<name>A0A930Y1B3_9GAMM</name>
<feature type="binding site" evidence="13">
    <location>
        <position position="225"/>
    </location>
    <ligand>
        <name>K(+)</name>
        <dbReference type="ChEBI" id="CHEBI:29103"/>
    </ligand>
</feature>
<evidence type="ECO:0000256" key="14">
    <source>
        <dbReference type="SAM" id="Phobius"/>
    </source>
</evidence>
<comment type="similarity">
    <text evidence="2 12">Belongs to the TrkH potassium transport family.</text>
</comment>